<gene>
    <name evidence="2" type="ORF">CAMRE0001_3096</name>
</gene>
<dbReference type="STRING" id="553218.CAMRE0001_3096"/>
<reference evidence="2 3" key="1">
    <citation type="submission" date="2008-08" db="EMBL/GenBank/DDBJ databases">
        <authorList>
            <person name="Madupu R."/>
            <person name="Durkin A.S."/>
            <person name="Torralba M."/>
            <person name="Methe B."/>
            <person name="Sutton G.G."/>
            <person name="Strausberg R.L."/>
            <person name="Nelson K.E."/>
        </authorList>
    </citation>
    <scope>NUCLEOTIDE SEQUENCE [LARGE SCALE GENOMIC DNA]</scope>
    <source>
        <strain evidence="2 3">RM3267</strain>
    </source>
</reference>
<dbReference type="AlphaFoldDB" id="B9D4Q1"/>
<comment type="caution">
    <text evidence="2">The sequence shown here is derived from an EMBL/GenBank/DDBJ whole genome shotgun (WGS) entry which is preliminary data.</text>
</comment>
<evidence type="ECO:0000313" key="2">
    <source>
        <dbReference type="EMBL" id="EEF13030.1"/>
    </source>
</evidence>
<evidence type="ECO:0000256" key="1">
    <source>
        <dbReference type="SAM" id="Phobius"/>
    </source>
</evidence>
<name>B9D4Q1_CAMRE</name>
<keyword evidence="1" id="KW-0812">Transmembrane</keyword>
<evidence type="ECO:0000313" key="3">
    <source>
        <dbReference type="Proteomes" id="UP000003082"/>
    </source>
</evidence>
<keyword evidence="3" id="KW-1185">Reference proteome</keyword>
<dbReference type="EMBL" id="ACFU01000029">
    <property type="protein sequence ID" value="EEF13030.1"/>
    <property type="molecule type" value="Genomic_DNA"/>
</dbReference>
<keyword evidence="1" id="KW-1133">Transmembrane helix</keyword>
<keyword evidence="1" id="KW-0472">Membrane</keyword>
<sequence length="354" mass="41086">MESLKFWRFDDMHDAAALLIALIFLIVSFFVALIALKGKRKLLWLFVWFMVFFSDFILLRVVMAYYDFKYAKISVHEKPAIRAYYAGEREIVEWNRSAFPLIDPTDWLNFPANTTDANFISLINGYVNFIDYKEKSKNPATNGKYFRIYLDDYTAQECFLSAKLSTRGFLKSIPITYEELNIFFNQLQSNHESEDKIIIEIKSLLDDRNASTIDIKPSKILSYIKYNMKDLKQIYKDKCIARKEINEDEIASVELVIKYPYAVIELKPDIKPNVLTDMLYIDFDYGAVIKDRYTGKILADNVYMSVGYQGIAGEIIRAYGGNPGSTDFCDSGREKYLDVCNQKMIEEFFKGAGR</sequence>
<dbReference type="Proteomes" id="UP000003082">
    <property type="component" value="Unassembled WGS sequence"/>
</dbReference>
<dbReference type="eggNOG" id="ENOG503187N">
    <property type="taxonomic scope" value="Bacteria"/>
</dbReference>
<dbReference type="RefSeq" id="WP_002945454.1">
    <property type="nucleotide sequence ID" value="NZ_ACFU01000029.1"/>
</dbReference>
<organism evidence="2 3">
    <name type="scientific">Campylobacter rectus RM3267</name>
    <dbReference type="NCBI Taxonomy" id="553218"/>
    <lineage>
        <taxon>Bacteria</taxon>
        <taxon>Pseudomonadati</taxon>
        <taxon>Campylobacterota</taxon>
        <taxon>Epsilonproteobacteria</taxon>
        <taxon>Campylobacterales</taxon>
        <taxon>Campylobacteraceae</taxon>
        <taxon>Campylobacter</taxon>
    </lineage>
</organism>
<protein>
    <submittedName>
        <fullName evidence="2">Uncharacterized protein</fullName>
    </submittedName>
</protein>
<feature type="transmembrane region" description="Helical" evidence="1">
    <location>
        <begin position="15"/>
        <end position="36"/>
    </location>
</feature>
<feature type="transmembrane region" description="Helical" evidence="1">
    <location>
        <begin position="43"/>
        <end position="66"/>
    </location>
</feature>
<proteinExistence type="predicted"/>
<accession>B9D4Q1</accession>